<reference evidence="1 2" key="1">
    <citation type="journal article" date="2002" name="DNA Res.">
        <title>Complete genome structure of the thermophilic cyanobacterium Thermosynechococcus elongatus BP-1.</title>
        <authorList>
            <person name="Nakamura Y."/>
            <person name="Kaneko T."/>
            <person name="Sato S."/>
            <person name="Ikeuchi M."/>
            <person name="Katoh H."/>
            <person name="Sasamoto S."/>
            <person name="Watanabe A."/>
            <person name="Iriguchi M."/>
            <person name="Kawashima K."/>
            <person name="Kimura T."/>
            <person name="Kishida Y."/>
            <person name="Kiyokawa C."/>
            <person name="Kohara M."/>
            <person name="Matsumoto M."/>
            <person name="Matsuno A."/>
            <person name="Nakazaki N."/>
            <person name="Shimpo S."/>
            <person name="Sugimoto M."/>
            <person name="Takeuchi C."/>
            <person name="Yamada M."/>
            <person name="Tabata S."/>
        </authorList>
    </citation>
    <scope>NUCLEOTIDE SEQUENCE [LARGE SCALE GENOMIC DNA]</scope>
    <source>
        <strain evidence="2">IAM M-273 / NIES-2133 / BP-1</strain>
    </source>
</reference>
<dbReference type="PATRIC" id="fig|197221.4.peg.739"/>
<dbReference type="InterPro" id="IPR007357">
    <property type="entry name" value="PhrB-like"/>
</dbReference>
<dbReference type="PANTHER" id="PTHR38657:SF1">
    <property type="entry name" value="SLR1343 PROTEIN"/>
    <property type="match status" value="1"/>
</dbReference>
<sequence>MAIGVWVLGDQLSLQQAALQSCAHPVPVILIESHQWVKQRRYHAQKLVLVWSAMRHFAQELEAAGWPVTYAIAPDFVTPLRQWISAHNIHEVRLMQPSDRPFRDFIATLDLPCAIKLLPNNHFLWSEADFQQWAAGCKTLVLEHFYRAGRQRFQILMEGKSPAGGKWNYDAENRQVPPANLKPPPPLRFCPDRMTQEVIETVRQGNFDQ</sequence>
<dbReference type="PANTHER" id="PTHR38657">
    <property type="entry name" value="SLR1343 PROTEIN"/>
    <property type="match status" value="1"/>
</dbReference>
<dbReference type="AlphaFoldDB" id="Q8DL00"/>
<dbReference type="RefSeq" id="WP_011056546.1">
    <property type="nucleotide sequence ID" value="NC_004113.1"/>
</dbReference>
<dbReference type="EMBL" id="BA000039">
    <property type="protein sequence ID" value="BAC08250.1"/>
    <property type="molecule type" value="Genomic_DNA"/>
</dbReference>
<dbReference type="STRING" id="197221.gene:10747289"/>
<gene>
    <name evidence="1" type="ordered locus">tlr0699</name>
</gene>
<accession>Q8DL00</accession>
<dbReference type="eggNOG" id="COG3046">
    <property type="taxonomic scope" value="Bacteria"/>
</dbReference>
<dbReference type="EnsemblBacteria" id="BAC08250">
    <property type="protein sequence ID" value="BAC08250"/>
    <property type="gene ID" value="BAC08250"/>
</dbReference>
<dbReference type="Gene3D" id="3.40.50.620">
    <property type="entry name" value="HUPs"/>
    <property type="match status" value="2"/>
</dbReference>
<evidence type="ECO:0000313" key="2">
    <source>
        <dbReference type="Proteomes" id="UP000000440"/>
    </source>
</evidence>
<dbReference type="Proteomes" id="UP000000440">
    <property type="component" value="Chromosome"/>
</dbReference>
<dbReference type="SUPFAM" id="SSF52425">
    <property type="entry name" value="Cryptochrome/photolyase, N-terminal domain"/>
    <property type="match status" value="1"/>
</dbReference>
<protein>
    <submittedName>
        <fullName evidence="1">Tlr0699 protein</fullName>
    </submittedName>
</protein>
<dbReference type="InterPro" id="IPR036155">
    <property type="entry name" value="Crypto/Photolyase_N_sf"/>
</dbReference>
<dbReference type="KEGG" id="tel:tlr0699"/>
<dbReference type="Pfam" id="PF04244">
    <property type="entry name" value="DPRP"/>
    <property type="match status" value="1"/>
</dbReference>
<keyword evidence="2" id="KW-1185">Reference proteome</keyword>
<name>Q8DL00_THEVB</name>
<organism evidence="1 2">
    <name type="scientific">Thermosynechococcus vestitus (strain NIES-2133 / IAM M-273 / BP-1)</name>
    <dbReference type="NCBI Taxonomy" id="197221"/>
    <lineage>
        <taxon>Bacteria</taxon>
        <taxon>Bacillati</taxon>
        <taxon>Cyanobacteriota</taxon>
        <taxon>Cyanophyceae</taxon>
        <taxon>Acaryochloridales</taxon>
        <taxon>Thermosynechococcaceae</taxon>
        <taxon>Thermosynechococcus</taxon>
    </lineage>
</organism>
<evidence type="ECO:0000313" key="1">
    <source>
        <dbReference type="EMBL" id="BAC08250.1"/>
    </source>
</evidence>
<proteinExistence type="predicted"/>
<dbReference type="InterPro" id="IPR052551">
    <property type="entry name" value="UV-DNA_repair_photolyase"/>
</dbReference>
<dbReference type="InterPro" id="IPR014729">
    <property type="entry name" value="Rossmann-like_a/b/a_fold"/>
</dbReference>